<organism evidence="1 2">
    <name type="scientific">Vibrio cholerae</name>
    <dbReference type="NCBI Taxonomy" id="666"/>
    <lineage>
        <taxon>Bacteria</taxon>
        <taxon>Pseudomonadati</taxon>
        <taxon>Pseudomonadota</taxon>
        <taxon>Gammaproteobacteria</taxon>
        <taxon>Vibrionales</taxon>
        <taxon>Vibrionaceae</taxon>
        <taxon>Vibrio</taxon>
    </lineage>
</organism>
<dbReference type="Proteomes" id="UP000044806">
    <property type="component" value="Unassembled WGS sequence"/>
</dbReference>
<dbReference type="EMBL" id="CWOW01000007">
    <property type="protein sequence ID" value="CSA47806.1"/>
    <property type="molecule type" value="Genomic_DNA"/>
</dbReference>
<name>A0A655QAY0_VIBCL</name>
<evidence type="ECO:0000313" key="1">
    <source>
        <dbReference type="EMBL" id="CSA47806.1"/>
    </source>
</evidence>
<reference evidence="1 2" key="1">
    <citation type="submission" date="2015-07" db="EMBL/GenBank/DDBJ databases">
        <authorList>
            <consortium name="Pathogen Informatics"/>
        </authorList>
    </citation>
    <scope>NUCLEOTIDE SEQUENCE [LARGE SCALE GENOMIC DNA]</scope>
    <source>
        <strain evidence="1 2">A51</strain>
    </source>
</reference>
<proteinExistence type="predicted"/>
<accession>A0A655QAY0</accession>
<evidence type="ECO:0000313" key="2">
    <source>
        <dbReference type="Proteomes" id="UP000044806"/>
    </source>
</evidence>
<dbReference type="AlphaFoldDB" id="A0A655QAY0"/>
<gene>
    <name evidence="1" type="ORF">ERS013165_01685</name>
</gene>
<sequence length="108" mass="12069">MAIVVDKTARPIHVFPSDGLHTIAFYPHLGRFFFNAENRGREHIAIGRFIAQVFRQLSAAPSRLIDLPQLFFCTAITVTLIVSQQVIDRGLVGGSLQLRVDRCVDIHA</sequence>
<protein>
    <submittedName>
        <fullName evidence="1">Uncharacterized protein</fullName>
    </submittedName>
</protein>